<dbReference type="GO" id="GO:0003676">
    <property type="term" value="F:nucleic acid binding"/>
    <property type="evidence" value="ECO:0007669"/>
    <property type="project" value="InterPro"/>
</dbReference>
<dbReference type="Proteomes" id="UP000320390">
    <property type="component" value="Chromosome"/>
</dbReference>
<protein>
    <submittedName>
        <fullName evidence="3">Integrase core domain protein</fullName>
    </submittedName>
</protein>
<name>A0A518EZ02_9BACT</name>
<sequence length="460" mass="51570">MNNLSLRAQFRLAIVSQVLGRIQRGESRTSAITTVVSQVHHQLDGVPRRVSARSIHRWIKNYEEREVAGLERSQATPTLTTIPPAALVTFLERERVEDEYASIPELIRRARQTGVIGPKARVSRTTVYRLFRRRGISVARRKGASERDSRRFAYSNRMQMVLSDGKHFRAGPERARRLAMFFLDDCTRAGLHVVVGTSENAALFQRGLYECIRKFGLMKLLFLDNGPAFSALDTATVLKNLGVHLIHGEKRYPEGHGKIERFHRTAVGDVLRNLDGRPGVDTDCGALELCLQHYLSQEYGHRAHASLDGATPWERFHGDAVPLRFHRDAAELKSKFTVWLERRVAADNIVSIDSVAFEMPRGYAGQRVQIHRRVLENSFAFLHQGKLIDLHPVDLTKNAHAKRAKGKASSGAKSGGVQGTPPKSAADMAFERDFGSVVDHDGGFPASDEPESAEDWRDEQ</sequence>
<gene>
    <name evidence="3" type="ORF">Poly30_48780</name>
</gene>
<dbReference type="SUPFAM" id="SSF53098">
    <property type="entry name" value="Ribonuclease H-like"/>
    <property type="match status" value="1"/>
</dbReference>
<evidence type="ECO:0000313" key="4">
    <source>
        <dbReference type="Proteomes" id="UP000320390"/>
    </source>
</evidence>
<feature type="domain" description="Integrase catalytic" evidence="2">
    <location>
        <begin position="147"/>
        <end position="320"/>
    </location>
</feature>
<dbReference type="PROSITE" id="PS50994">
    <property type="entry name" value="INTEGRASE"/>
    <property type="match status" value="1"/>
</dbReference>
<accession>A0A518EZ02</accession>
<dbReference type="AlphaFoldDB" id="A0A518EZ02"/>
<feature type="compositionally biased region" description="Basic and acidic residues" evidence="1">
    <location>
        <begin position="429"/>
        <end position="442"/>
    </location>
</feature>
<feature type="compositionally biased region" description="Acidic residues" evidence="1">
    <location>
        <begin position="448"/>
        <end position="460"/>
    </location>
</feature>
<dbReference type="GO" id="GO:0015074">
    <property type="term" value="P:DNA integration"/>
    <property type="evidence" value="ECO:0007669"/>
    <property type="project" value="InterPro"/>
</dbReference>
<keyword evidence="4" id="KW-1185">Reference proteome</keyword>
<proteinExistence type="predicted"/>
<dbReference type="OrthoDB" id="285898at2"/>
<dbReference type="InterPro" id="IPR001584">
    <property type="entry name" value="Integrase_cat-core"/>
</dbReference>
<dbReference type="InterPro" id="IPR036397">
    <property type="entry name" value="RNaseH_sf"/>
</dbReference>
<dbReference type="RefSeq" id="WP_145203485.1">
    <property type="nucleotide sequence ID" value="NZ_CP036434.1"/>
</dbReference>
<feature type="region of interest" description="Disordered" evidence="1">
    <location>
        <begin position="399"/>
        <end position="460"/>
    </location>
</feature>
<reference evidence="3 4" key="1">
    <citation type="submission" date="2019-02" db="EMBL/GenBank/DDBJ databases">
        <title>Deep-cultivation of Planctomycetes and their phenomic and genomic characterization uncovers novel biology.</title>
        <authorList>
            <person name="Wiegand S."/>
            <person name="Jogler M."/>
            <person name="Boedeker C."/>
            <person name="Pinto D."/>
            <person name="Vollmers J."/>
            <person name="Rivas-Marin E."/>
            <person name="Kohn T."/>
            <person name="Peeters S.H."/>
            <person name="Heuer A."/>
            <person name="Rast P."/>
            <person name="Oberbeckmann S."/>
            <person name="Bunk B."/>
            <person name="Jeske O."/>
            <person name="Meyerdierks A."/>
            <person name="Storesund J.E."/>
            <person name="Kallscheuer N."/>
            <person name="Luecker S."/>
            <person name="Lage O.M."/>
            <person name="Pohl T."/>
            <person name="Merkel B.J."/>
            <person name="Hornburger P."/>
            <person name="Mueller R.-W."/>
            <person name="Bruemmer F."/>
            <person name="Labrenz M."/>
            <person name="Spormann A.M."/>
            <person name="Op den Camp H."/>
            <person name="Overmann J."/>
            <person name="Amann R."/>
            <person name="Jetten M.S.M."/>
            <person name="Mascher T."/>
            <person name="Medema M.H."/>
            <person name="Devos D.P."/>
            <person name="Kaster A.-K."/>
            <person name="Ovreas L."/>
            <person name="Rohde M."/>
            <person name="Galperin M.Y."/>
            <person name="Jogler C."/>
        </authorList>
    </citation>
    <scope>NUCLEOTIDE SEQUENCE [LARGE SCALE GENOMIC DNA]</scope>
    <source>
        <strain evidence="3 4">Poly30</strain>
    </source>
</reference>
<evidence type="ECO:0000313" key="3">
    <source>
        <dbReference type="EMBL" id="QDV09320.1"/>
    </source>
</evidence>
<evidence type="ECO:0000259" key="2">
    <source>
        <dbReference type="PROSITE" id="PS50994"/>
    </source>
</evidence>
<dbReference type="PANTHER" id="PTHR35004">
    <property type="entry name" value="TRANSPOSASE RV3428C-RELATED"/>
    <property type="match status" value="1"/>
</dbReference>
<evidence type="ECO:0000256" key="1">
    <source>
        <dbReference type="SAM" id="MobiDB-lite"/>
    </source>
</evidence>
<dbReference type="Gene3D" id="3.30.420.10">
    <property type="entry name" value="Ribonuclease H-like superfamily/Ribonuclease H"/>
    <property type="match status" value="1"/>
</dbReference>
<organism evidence="3 4">
    <name type="scientific">Saltatorellus ferox</name>
    <dbReference type="NCBI Taxonomy" id="2528018"/>
    <lineage>
        <taxon>Bacteria</taxon>
        <taxon>Pseudomonadati</taxon>
        <taxon>Planctomycetota</taxon>
        <taxon>Planctomycetia</taxon>
        <taxon>Planctomycetia incertae sedis</taxon>
        <taxon>Saltatorellus</taxon>
    </lineage>
</organism>
<dbReference type="EMBL" id="CP036434">
    <property type="protein sequence ID" value="QDV09320.1"/>
    <property type="molecule type" value="Genomic_DNA"/>
</dbReference>
<dbReference type="InterPro" id="IPR012337">
    <property type="entry name" value="RNaseH-like_sf"/>
</dbReference>
<dbReference type="PANTHER" id="PTHR35004:SF7">
    <property type="entry name" value="INTEGRASE PROTEIN"/>
    <property type="match status" value="1"/>
</dbReference>